<evidence type="ECO:0000313" key="4">
    <source>
        <dbReference type="EMBL" id="GGF89238.1"/>
    </source>
</evidence>
<feature type="site" description="Important for substrate specificity" evidence="3">
    <location>
        <position position="17"/>
    </location>
</feature>
<organism evidence="4 5">
    <name type="scientific">Paenibacillus aceti</name>
    <dbReference type="NCBI Taxonomy" id="1820010"/>
    <lineage>
        <taxon>Bacteria</taxon>
        <taxon>Bacillati</taxon>
        <taxon>Bacillota</taxon>
        <taxon>Bacilli</taxon>
        <taxon>Bacillales</taxon>
        <taxon>Paenibacillaceae</taxon>
        <taxon>Paenibacillus</taxon>
    </lineage>
</organism>
<dbReference type="SUPFAM" id="SSF52972">
    <property type="entry name" value="ITPase-like"/>
    <property type="match status" value="2"/>
</dbReference>
<comment type="similarity">
    <text evidence="3">Belongs to the Maf family. YhdE subfamily.</text>
</comment>
<feature type="site" description="Important for substrate specificity" evidence="3">
    <location>
        <position position="80"/>
    </location>
</feature>
<dbReference type="Pfam" id="PF02545">
    <property type="entry name" value="Maf"/>
    <property type="match status" value="2"/>
</dbReference>
<evidence type="ECO:0000256" key="2">
    <source>
        <dbReference type="ARBA" id="ARBA00022801"/>
    </source>
</evidence>
<dbReference type="InterPro" id="IPR003697">
    <property type="entry name" value="Maf-like"/>
</dbReference>
<dbReference type="InterPro" id="IPR029001">
    <property type="entry name" value="ITPase-like_fam"/>
</dbReference>
<dbReference type="Gene3D" id="3.90.950.10">
    <property type="match status" value="2"/>
</dbReference>
<feature type="site" description="Important for substrate specificity" evidence="3">
    <location>
        <position position="224"/>
    </location>
</feature>
<name>A0ABQ1VQ83_9BACL</name>
<dbReference type="EMBL" id="BMIW01000004">
    <property type="protein sequence ID" value="GGF89238.1"/>
    <property type="molecule type" value="Genomic_DNA"/>
</dbReference>
<feature type="active site" description="Proton acceptor" evidence="3">
    <location>
        <position position="79"/>
    </location>
</feature>
<dbReference type="Proteomes" id="UP000608420">
    <property type="component" value="Unassembled WGS sequence"/>
</dbReference>
<keyword evidence="2 3" id="KW-0378">Hydrolase</keyword>
<keyword evidence="3" id="KW-0963">Cytoplasm</keyword>
<gene>
    <name evidence="4" type="ORF">GCM10010913_08290</name>
</gene>
<evidence type="ECO:0000256" key="3">
    <source>
        <dbReference type="HAMAP-Rule" id="MF_00528"/>
    </source>
</evidence>
<reference evidence="5" key="1">
    <citation type="journal article" date="2019" name="Int. J. Syst. Evol. Microbiol.">
        <title>The Global Catalogue of Microorganisms (GCM) 10K type strain sequencing project: providing services to taxonomists for standard genome sequencing and annotation.</title>
        <authorList>
            <consortium name="The Broad Institute Genomics Platform"/>
            <consortium name="The Broad Institute Genome Sequencing Center for Infectious Disease"/>
            <person name="Wu L."/>
            <person name="Ma J."/>
        </authorList>
    </citation>
    <scope>NUCLEOTIDE SEQUENCE [LARGE SCALE GENOMIC DNA]</scope>
    <source>
        <strain evidence="5">CGMCC 1.15420</strain>
    </source>
</reference>
<comment type="catalytic activity">
    <reaction evidence="3">
        <text>dTTP + H2O = dTMP + diphosphate + H(+)</text>
        <dbReference type="Rhea" id="RHEA:28534"/>
        <dbReference type="ChEBI" id="CHEBI:15377"/>
        <dbReference type="ChEBI" id="CHEBI:15378"/>
        <dbReference type="ChEBI" id="CHEBI:33019"/>
        <dbReference type="ChEBI" id="CHEBI:37568"/>
        <dbReference type="ChEBI" id="CHEBI:63528"/>
        <dbReference type="EC" id="3.6.1.9"/>
    </reaction>
</comment>
<dbReference type="PANTHER" id="PTHR43213:SF5">
    <property type="entry name" value="BIFUNCTIONAL DTTP_UTP PYROPHOSPHATASE_METHYLTRANSFERASE PROTEIN-RELATED"/>
    <property type="match status" value="1"/>
</dbReference>
<accession>A0ABQ1VQ83</accession>
<comment type="function">
    <text evidence="3">Nucleoside triphosphate pyrophosphatase that hydrolyzes dTTP and UTP. May have a dual role in cell division arrest and in preventing the incorporation of modified nucleotides into cellular nucleic acids.</text>
</comment>
<comment type="cofactor">
    <cofactor evidence="1 3">
        <name>a divalent metal cation</name>
        <dbReference type="ChEBI" id="CHEBI:60240"/>
    </cofactor>
</comment>
<comment type="subcellular location">
    <subcellularLocation>
        <location evidence="3">Cytoplasm</location>
    </subcellularLocation>
</comment>
<evidence type="ECO:0000313" key="5">
    <source>
        <dbReference type="Proteomes" id="UP000608420"/>
    </source>
</evidence>
<keyword evidence="3" id="KW-0546">Nucleotide metabolism</keyword>
<dbReference type="RefSeq" id="WP_120463247.1">
    <property type="nucleotide sequence ID" value="NZ_BMIW01000004.1"/>
</dbReference>
<evidence type="ECO:0000256" key="1">
    <source>
        <dbReference type="ARBA" id="ARBA00001968"/>
    </source>
</evidence>
<dbReference type="PANTHER" id="PTHR43213">
    <property type="entry name" value="BIFUNCTIONAL DTTP/UTP PYROPHOSPHATASE/METHYLTRANSFERASE PROTEIN-RELATED"/>
    <property type="match status" value="1"/>
</dbReference>
<comment type="caution">
    <text evidence="3">Lacks conserved residue(s) required for the propagation of feature annotation.</text>
</comment>
<comment type="caution">
    <text evidence="4">The sequence shown here is derived from an EMBL/GenBank/DDBJ whole genome shotgun (WGS) entry which is preliminary data.</text>
</comment>
<dbReference type="CDD" id="cd00555">
    <property type="entry name" value="Maf"/>
    <property type="match status" value="1"/>
</dbReference>
<proteinExistence type="inferred from homology"/>
<comment type="catalytic activity">
    <reaction evidence="3">
        <text>UTP + H2O = UMP + diphosphate + H(+)</text>
        <dbReference type="Rhea" id="RHEA:29395"/>
        <dbReference type="ChEBI" id="CHEBI:15377"/>
        <dbReference type="ChEBI" id="CHEBI:15378"/>
        <dbReference type="ChEBI" id="CHEBI:33019"/>
        <dbReference type="ChEBI" id="CHEBI:46398"/>
        <dbReference type="ChEBI" id="CHEBI:57865"/>
        <dbReference type="EC" id="3.6.1.9"/>
    </reaction>
</comment>
<dbReference type="NCBIfam" id="TIGR00172">
    <property type="entry name" value="maf"/>
    <property type="match status" value="1"/>
</dbReference>
<keyword evidence="5" id="KW-1185">Reference proteome</keyword>
<dbReference type="HAMAP" id="MF_00528">
    <property type="entry name" value="Maf"/>
    <property type="match status" value="1"/>
</dbReference>
<sequence length="264" mass="28860">MESNAPRHIILASTSPRRRELIASLGIPFDIVPSHADESTPKTWTPVQIVQELARRKAEAVYHSGQFHEDSAGIIVGSDTVVVRDEIVLGKPENRQEAASMLRSLQGRSHTVYTGVACIDSRTGESLVDYRSTIVTMKELTEQEIEAYAASGEGLDKAGDYDTTMHLGDIGQYRVLSQSPSGQPEVIVGHTVSKVTFRPMSDAEIEAYVKTGEPLDKAGSYGAQGLGAVFIEKIEGDFFSIMGLPLNLLYQMLLKFGISPFQEK</sequence>
<protein>
    <recommendedName>
        <fullName evidence="3">dTTP/UTP pyrophosphatase</fullName>
        <shortName evidence="3">dTTPase/UTPase</shortName>
        <ecNumber evidence="3">3.6.1.9</ecNumber>
    </recommendedName>
    <alternativeName>
        <fullName evidence="3">Nucleoside triphosphate pyrophosphatase</fullName>
    </alternativeName>
    <alternativeName>
        <fullName evidence="3">Nucleotide pyrophosphatase</fullName>
        <shortName evidence="3">Nucleotide PPase</shortName>
    </alternativeName>
</protein>
<dbReference type="EC" id="3.6.1.9" evidence="3"/>